<dbReference type="Proteomes" id="UP000765845">
    <property type="component" value="Unassembled WGS sequence"/>
</dbReference>
<gene>
    <name evidence="4" type="ORF">HCU74_03950</name>
</gene>
<accession>A0ABX1GC99</accession>
<dbReference type="InterPro" id="IPR052178">
    <property type="entry name" value="Sec_Metab_Biosynth_SDR"/>
</dbReference>
<evidence type="ECO:0000256" key="2">
    <source>
        <dbReference type="ARBA" id="ARBA00022857"/>
    </source>
</evidence>
<dbReference type="PANTHER" id="PTHR43618:SF8">
    <property type="entry name" value="7ALPHA-HYDROXYSTEROID DEHYDROGENASE"/>
    <property type="match status" value="1"/>
</dbReference>
<organism evidence="4 5">
    <name type="scientific">Spongiibacter thalassae</name>
    <dbReference type="NCBI Taxonomy" id="2721624"/>
    <lineage>
        <taxon>Bacteria</taxon>
        <taxon>Pseudomonadati</taxon>
        <taxon>Pseudomonadota</taxon>
        <taxon>Gammaproteobacteria</taxon>
        <taxon>Cellvibrionales</taxon>
        <taxon>Spongiibacteraceae</taxon>
        <taxon>Spongiibacter</taxon>
    </lineage>
</organism>
<protein>
    <submittedName>
        <fullName evidence="4">SDR family oxidoreductase</fullName>
    </submittedName>
</protein>
<name>A0ABX1GC99_9GAMM</name>
<dbReference type="PRINTS" id="PR00080">
    <property type="entry name" value="SDRFAMILY"/>
</dbReference>
<comment type="caution">
    <text evidence="4">The sequence shown here is derived from an EMBL/GenBank/DDBJ whole genome shotgun (WGS) entry which is preliminary data.</text>
</comment>
<dbReference type="SUPFAM" id="SSF51735">
    <property type="entry name" value="NAD(P)-binding Rossmann-fold domains"/>
    <property type="match status" value="1"/>
</dbReference>
<dbReference type="EMBL" id="JAAWWK010000001">
    <property type="protein sequence ID" value="NKI16571.1"/>
    <property type="molecule type" value="Genomic_DNA"/>
</dbReference>
<evidence type="ECO:0000313" key="4">
    <source>
        <dbReference type="EMBL" id="NKI16571.1"/>
    </source>
</evidence>
<dbReference type="InterPro" id="IPR020904">
    <property type="entry name" value="Sc_DH/Rdtase_CS"/>
</dbReference>
<evidence type="ECO:0000256" key="1">
    <source>
        <dbReference type="ARBA" id="ARBA00006484"/>
    </source>
</evidence>
<dbReference type="InterPro" id="IPR036291">
    <property type="entry name" value="NAD(P)-bd_dom_sf"/>
</dbReference>
<comment type="similarity">
    <text evidence="1">Belongs to the short-chain dehydrogenases/reductases (SDR) family.</text>
</comment>
<dbReference type="PANTHER" id="PTHR43618">
    <property type="entry name" value="7-ALPHA-HYDROXYSTEROID DEHYDROGENASE"/>
    <property type="match status" value="1"/>
</dbReference>
<dbReference type="InterPro" id="IPR002347">
    <property type="entry name" value="SDR_fam"/>
</dbReference>
<keyword evidence="2" id="KW-0521">NADP</keyword>
<evidence type="ECO:0000313" key="5">
    <source>
        <dbReference type="Proteomes" id="UP000765845"/>
    </source>
</evidence>
<keyword evidence="3" id="KW-0560">Oxidoreductase</keyword>
<reference evidence="4 5" key="1">
    <citation type="submission" date="2020-04" db="EMBL/GenBank/DDBJ databases">
        <authorList>
            <person name="Yoon J."/>
        </authorList>
    </citation>
    <scope>NUCLEOTIDE SEQUENCE [LARGE SCALE GENOMIC DNA]</scope>
    <source>
        <strain evidence="4 5">KMU-166</strain>
    </source>
</reference>
<dbReference type="Pfam" id="PF13561">
    <property type="entry name" value="adh_short_C2"/>
    <property type="match status" value="1"/>
</dbReference>
<sequence>MIADALAEAGARVYVASRSADDSSGHIGIPCDLSSDSGLDELVAQFERREEKLHILVNNAGSFAAGPLEDVGCEEWDSIMALNLRTPFMLVQMLLPLMISAGDAEDPARVINIGSIAGIMGGSNMAYAYGASKAGLHQLTRTLASDLSAQHITVNAIAPGYFPSDMTEGFFAAQPGLQQTIVEATPRGRLGSGEDVGGFCIYLCSRAGAFVSGQITALDGGFLLK</sequence>
<dbReference type="Gene3D" id="3.40.50.720">
    <property type="entry name" value="NAD(P)-binding Rossmann-like Domain"/>
    <property type="match status" value="1"/>
</dbReference>
<dbReference type="PRINTS" id="PR00081">
    <property type="entry name" value="GDHRDH"/>
</dbReference>
<keyword evidence="5" id="KW-1185">Reference proteome</keyword>
<proteinExistence type="inferred from homology"/>
<dbReference type="PROSITE" id="PS00061">
    <property type="entry name" value="ADH_SHORT"/>
    <property type="match status" value="1"/>
</dbReference>
<evidence type="ECO:0000256" key="3">
    <source>
        <dbReference type="ARBA" id="ARBA00023002"/>
    </source>
</evidence>